<reference evidence="3" key="1">
    <citation type="journal article" date="2019" name="Int. J. Syst. Evol. Microbiol.">
        <title>The Global Catalogue of Microorganisms (GCM) 10K type strain sequencing project: providing services to taxonomists for standard genome sequencing and annotation.</title>
        <authorList>
            <consortium name="The Broad Institute Genomics Platform"/>
            <consortium name="The Broad Institute Genome Sequencing Center for Infectious Disease"/>
            <person name="Wu L."/>
            <person name="Ma J."/>
        </authorList>
    </citation>
    <scope>NUCLEOTIDE SEQUENCE [LARGE SCALE GENOMIC DNA]</scope>
    <source>
        <strain evidence="3">KACC 14249</strain>
    </source>
</reference>
<keyword evidence="2" id="KW-0378">Hydrolase</keyword>
<dbReference type="InterPro" id="IPR050789">
    <property type="entry name" value="Diverse_Enzym_Activities"/>
</dbReference>
<name>A0ABW1JDS3_9ACTN</name>
<dbReference type="SUPFAM" id="SSF56601">
    <property type="entry name" value="beta-lactamase/transpeptidase-like"/>
    <property type="match status" value="1"/>
</dbReference>
<dbReference type="PANTHER" id="PTHR43283:SF3">
    <property type="entry name" value="BETA-LACTAMASE FAMILY PROTEIN (AFU_ORTHOLOGUE AFUA_5G07500)"/>
    <property type="match status" value="1"/>
</dbReference>
<dbReference type="RefSeq" id="WP_345716231.1">
    <property type="nucleotide sequence ID" value="NZ_BAABFP010000004.1"/>
</dbReference>
<proteinExistence type="predicted"/>
<keyword evidence="3" id="KW-1185">Reference proteome</keyword>
<sequence>MPENAMITAVVEEATASGRIPGAIVTVRADGELVHHSAHGSVDHHSASGLRPDTLLWLASLSKPFGAVALLSLVDEGRVRLEDAVSAYLPEFAEPGRVRVLTPGSPSPFGPPFGPPPDPAPVFDIVPALRELTLLDLLTYTGGLQSIFMWNPEYVMPAQGETLRGYAPKLARLVRDFQPGQGWAYSNGASFDVLSRVVEIASGQELDEFLAERLFEPMGLRQTGFGCASHAAAQPLAAALLDNEVIAGRTFRSTSAGLWSTAHDYLIFAEMLRNGGVHGSRRLLQQETVARMTTNQVGELCTGLNGREPAGGVGFGLGVAVLDDPTAAHEALPAGSFGWDGVGTRRFWVCPAAGWSLFYFAPDIGVQRDIEAAVARAFA</sequence>
<organism evidence="2 3">
    <name type="scientific">Angustibacter luteus</name>
    <dbReference type="NCBI Taxonomy" id="658456"/>
    <lineage>
        <taxon>Bacteria</taxon>
        <taxon>Bacillati</taxon>
        <taxon>Actinomycetota</taxon>
        <taxon>Actinomycetes</taxon>
        <taxon>Kineosporiales</taxon>
        <taxon>Kineosporiaceae</taxon>
    </lineage>
</organism>
<dbReference type="PANTHER" id="PTHR43283">
    <property type="entry name" value="BETA-LACTAMASE-RELATED"/>
    <property type="match status" value="1"/>
</dbReference>
<dbReference type="EMBL" id="JBHSRD010000003">
    <property type="protein sequence ID" value="MFC6007431.1"/>
    <property type="molecule type" value="Genomic_DNA"/>
</dbReference>
<dbReference type="InterPro" id="IPR012338">
    <property type="entry name" value="Beta-lactam/transpept-like"/>
</dbReference>
<comment type="caution">
    <text evidence="2">The sequence shown here is derived from an EMBL/GenBank/DDBJ whole genome shotgun (WGS) entry which is preliminary data.</text>
</comment>
<dbReference type="InterPro" id="IPR001466">
    <property type="entry name" value="Beta-lactam-related"/>
</dbReference>
<evidence type="ECO:0000259" key="1">
    <source>
        <dbReference type="Pfam" id="PF00144"/>
    </source>
</evidence>
<evidence type="ECO:0000313" key="3">
    <source>
        <dbReference type="Proteomes" id="UP001596189"/>
    </source>
</evidence>
<dbReference type="GO" id="GO:0016787">
    <property type="term" value="F:hydrolase activity"/>
    <property type="evidence" value="ECO:0007669"/>
    <property type="project" value="UniProtKB-KW"/>
</dbReference>
<dbReference type="Proteomes" id="UP001596189">
    <property type="component" value="Unassembled WGS sequence"/>
</dbReference>
<dbReference type="Gene3D" id="3.40.710.10">
    <property type="entry name" value="DD-peptidase/beta-lactamase superfamily"/>
    <property type="match status" value="1"/>
</dbReference>
<dbReference type="Pfam" id="PF00144">
    <property type="entry name" value="Beta-lactamase"/>
    <property type="match status" value="1"/>
</dbReference>
<evidence type="ECO:0000313" key="2">
    <source>
        <dbReference type="EMBL" id="MFC6007431.1"/>
    </source>
</evidence>
<gene>
    <name evidence="2" type="ORF">ACFQDO_09855</name>
</gene>
<dbReference type="EC" id="3.-.-.-" evidence="2"/>
<feature type="domain" description="Beta-lactamase-related" evidence="1">
    <location>
        <begin position="8"/>
        <end position="361"/>
    </location>
</feature>
<accession>A0ABW1JDS3</accession>
<protein>
    <submittedName>
        <fullName evidence="2">Serine hydrolase domain-containing protein</fullName>
        <ecNumber evidence="2">3.-.-.-</ecNumber>
    </submittedName>
</protein>